<dbReference type="InParanoid" id="A7EWP2"/>
<dbReference type="KEGG" id="ssl:SS1G_09751"/>
<dbReference type="RefSeq" id="XP_001589118.1">
    <property type="nucleotide sequence ID" value="XM_001589068.1"/>
</dbReference>
<evidence type="ECO:0000313" key="2">
    <source>
        <dbReference type="Proteomes" id="UP000001312"/>
    </source>
</evidence>
<keyword evidence="2" id="KW-1185">Reference proteome</keyword>
<gene>
    <name evidence="1" type="ORF">SS1G_09751</name>
</gene>
<dbReference type="Proteomes" id="UP000001312">
    <property type="component" value="Unassembled WGS sequence"/>
</dbReference>
<dbReference type="EMBL" id="CH476634">
    <property type="protein sequence ID" value="EDN93884.1"/>
    <property type="molecule type" value="Genomic_DNA"/>
</dbReference>
<dbReference type="GeneID" id="5485396"/>
<protein>
    <submittedName>
        <fullName evidence="1">Uncharacterized protein</fullName>
    </submittedName>
</protein>
<evidence type="ECO:0000313" key="1">
    <source>
        <dbReference type="EMBL" id="EDN93884.1"/>
    </source>
</evidence>
<dbReference type="AlphaFoldDB" id="A7EWP2"/>
<name>A7EWP2_SCLS1</name>
<sequence>MTSASFVFTKILAFKNKVLHCIFQGVSNTKILALKEFAMISQEFVMGSFTSPLDIKPGAAPHKANQYTLSFPPQNRIHLSNAVIIILST</sequence>
<organism evidence="1 2">
    <name type="scientific">Sclerotinia sclerotiorum (strain ATCC 18683 / 1980 / Ss-1)</name>
    <name type="common">White mold</name>
    <name type="synonym">Whetzelinia sclerotiorum</name>
    <dbReference type="NCBI Taxonomy" id="665079"/>
    <lineage>
        <taxon>Eukaryota</taxon>
        <taxon>Fungi</taxon>
        <taxon>Dikarya</taxon>
        <taxon>Ascomycota</taxon>
        <taxon>Pezizomycotina</taxon>
        <taxon>Leotiomycetes</taxon>
        <taxon>Helotiales</taxon>
        <taxon>Sclerotiniaceae</taxon>
        <taxon>Sclerotinia</taxon>
    </lineage>
</organism>
<accession>A7EWP2</accession>
<proteinExistence type="predicted"/>
<reference evidence="2" key="1">
    <citation type="journal article" date="2011" name="PLoS Genet.">
        <title>Genomic analysis of the necrotrophic fungal pathogens Sclerotinia sclerotiorum and Botrytis cinerea.</title>
        <authorList>
            <person name="Amselem J."/>
            <person name="Cuomo C.A."/>
            <person name="van Kan J.A."/>
            <person name="Viaud M."/>
            <person name="Benito E.P."/>
            <person name="Couloux A."/>
            <person name="Coutinho P.M."/>
            <person name="de Vries R.P."/>
            <person name="Dyer P.S."/>
            <person name="Fillinger S."/>
            <person name="Fournier E."/>
            <person name="Gout L."/>
            <person name="Hahn M."/>
            <person name="Kohn L."/>
            <person name="Lapalu N."/>
            <person name="Plummer K.M."/>
            <person name="Pradier J.M."/>
            <person name="Quevillon E."/>
            <person name="Sharon A."/>
            <person name="Simon A."/>
            <person name="ten Have A."/>
            <person name="Tudzynski B."/>
            <person name="Tudzynski P."/>
            <person name="Wincker P."/>
            <person name="Andrew M."/>
            <person name="Anthouard V."/>
            <person name="Beever R.E."/>
            <person name="Beffa R."/>
            <person name="Benoit I."/>
            <person name="Bouzid O."/>
            <person name="Brault B."/>
            <person name="Chen Z."/>
            <person name="Choquer M."/>
            <person name="Collemare J."/>
            <person name="Cotton P."/>
            <person name="Danchin E.G."/>
            <person name="Da Silva C."/>
            <person name="Gautier A."/>
            <person name="Giraud C."/>
            <person name="Giraud T."/>
            <person name="Gonzalez C."/>
            <person name="Grossetete S."/>
            <person name="Guldener U."/>
            <person name="Henrissat B."/>
            <person name="Howlett B.J."/>
            <person name="Kodira C."/>
            <person name="Kretschmer M."/>
            <person name="Lappartient A."/>
            <person name="Leroch M."/>
            <person name="Levis C."/>
            <person name="Mauceli E."/>
            <person name="Neuveglise C."/>
            <person name="Oeser B."/>
            <person name="Pearson M."/>
            <person name="Poulain J."/>
            <person name="Poussereau N."/>
            <person name="Quesneville H."/>
            <person name="Rascle C."/>
            <person name="Schumacher J."/>
            <person name="Segurens B."/>
            <person name="Sexton A."/>
            <person name="Silva E."/>
            <person name="Sirven C."/>
            <person name="Soanes D.M."/>
            <person name="Talbot N.J."/>
            <person name="Templeton M."/>
            <person name="Yandava C."/>
            <person name="Yarden O."/>
            <person name="Zeng Q."/>
            <person name="Rollins J.A."/>
            <person name="Lebrun M.H."/>
            <person name="Dickman M."/>
        </authorList>
    </citation>
    <scope>NUCLEOTIDE SEQUENCE [LARGE SCALE GENOMIC DNA]</scope>
    <source>
        <strain evidence="2">ATCC 18683 / 1980 / Ss-1</strain>
    </source>
</reference>